<feature type="non-terminal residue" evidence="1">
    <location>
        <position position="101"/>
    </location>
</feature>
<dbReference type="EMBL" id="KN880562">
    <property type="protein sequence ID" value="KIY66192.1"/>
    <property type="molecule type" value="Genomic_DNA"/>
</dbReference>
<feature type="non-terminal residue" evidence="1">
    <location>
        <position position="1"/>
    </location>
</feature>
<gene>
    <name evidence="1" type="ORF">CYLTODRAFT_338175</name>
</gene>
<organism evidence="1 2">
    <name type="scientific">Cylindrobasidium torrendii FP15055 ss-10</name>
    <dbReference type="NCBI Taxonomy" id="1314674"/>
    <lineage>
        <taxon>Eukaryota</taxon>
        <taxon>Fungi</taxon>
        <taxon>Dikarya</taxon>
        <taxon>Basidiomycota</taxon>
        <taxon>Agaricomycotina</taxon>
        <taxon>Agaricomycetes</taxon>
        <taxon>Agaricomycetidae</taxon>
        <taxon>Agaricales</taxon>
        <taxon>Marasmiineae</taxon>
        <taxon>Physalacriaceae</taxon>
        <taxon>Cylindrobasidium</taxon>
    </lineage>
</organism>
<keyword evidence="2" id="KW-1185">Reference proteome</keyword>
<dbReference type="Proteomes" id="UP000054007">
    <property type="component" value="Unassembled WGS sequence"/>
</dbReference>
<dbReference type="AlphaFoldDB" id="A0A0D7B6T3"/>
<protein>
    <submittedName>
        <fullName evidence="1">Uncharacterized protein</fullName>
    </submittedName>
</protein>
<evidence type="ECO:0000313" key="2">
    <source>
        <dbReference type="Proteomes" id="UP000054007"/>
    </source>
</evidence>
<proteinExistence type="predicted"/>
<reference evidence="1 2" key="1">
    <citation type="journal article" date="2015" name="Fungal Genet. Biol.">
        <title>Evolution of novel wood decay mechanisms in Agaricales revealed by the genome sequences of Fistulina hepatica and Cylindrobasidium torrendii.</title>
        <authorList>
            <person name="Floudas D."/>
            <person name="Held B.W."/>
            <person name="Riley R."/>
            <person name="Nagy L.G."/>
            <person name="Koehler G."/>
            <person name="Ransdell A.S."/>
            <person name="Younus H."/>
            <person name="Chow J."/>
            <person name="Chiniquy J."/>
            <person name="Lipzen A."/>
            <person name="Tritt A."/>
            <person name="Sun H."/>
            <person name="Haridas S."/>
            <person name="LaButti K."/>
            <person name="Ohm R.A."/>
            <person name="Kues U."/>
            <person name="Blanchette R.A."/>
            <person name="Grigoriev I.V."/>
            <person name="Minto R.E."/>
            <person name="Hibbett D.S."/>
        </authorList>
    </citation>
    <scope>NUCLEOTIDE SEQUENCE [LARGE SCALE GENOMIC DNA]</scope>
    <source>
        <strain evidence="1 2">FP15055 ss-10</strain>
    </source>
</reference>
<sequence>KDDDMDGFIDPRAGLSAEENAALEEEVKSVRRALVRIRILAYKIINSTTSLLPAWRATLAEHGLPISLIPRDVRTRWNSTFDMLAFVLEHREFIDAFTSDR</sequence>
<accession>A0A0D7B6T3</accession>
<evidence type="ECO:0000313" key="1">
    <source>
        <dbReference type="EMBL" id="KIY66192.1"/>
    </source>
</evidence>
<name>A0A0D7B6T3_9AGAR</name>
<dbReference type="OrthoDB" id="3252425at2759"/>